<organism evidence="1 2">
    <name type="scientific">Bythopirellula polymerisocia</name>
    <dbReference type="NCBI Taxonomy" id="2528003"/>
    <lineage>
        <taxon>Bacteria</taxon>
        <taxon>Pseudomonadati</taxon>
        <taxon>Planctomycetota</taxon>
        <taxon>Planctomycetia</taxon>
        <taxon>Pirellulales</taxon>
        <taxon>Lacipirellulaceae</taxon>
        <taxon>Bythopirellula</taxon>
    </lineage>
</organism>
<keyword evidence="2" id="KW-1185">Reference proteome</keyword>
<gene>
    <name evidence="1" type="ORF">Pla144_11910</name>
</gene>
<dbReference type="AlphaFoldDB" id="A0A5C6D2Q5"/>
<evidence type="ECO:0000313" key="1">
    <source>
        <dbReference type="EMBL" id="TWU30405.1"/>
    </source>
</evidence>
<evidence type="ECO:0000313" key="2">
    <source>
        <dbReference type="Proteomes" id="UP000318437"/>
    </source>
</evidence>
<comment type="caution">
    <text evidence="1">The sequence shown here is derived from an EMBL/GenBank/DDBJ whole genome shotgun (WGS) entry which is preliminary data.</text>
</comment>
<protein>
    <submittedName>
        <fullName evidence="1">Uncharacterized protein</fullName>
    </submittedName>
</protein>
<name>A0A5C6D2Q5_9BACT</name>
<dbReference type="Proteomes" id="UP000318437">
    <property type="component" value="Unassembled WGS sequence"/>
</dbReference>
<reference evidence="1 2" key="1">
    <citation type="submission" date="2019-02" db="EMBL/GenBank/DDBJ databases">
        <title>Deep-cultivation of Planctomycetes and their phenomic and genomic characterization uncovers novel biology.</title>
        <authorList>
            <person name="Wiegand S."/>
            <person name="Jogler M."/>
            <person name="Boedeker C."/>
            <person name="Pinto D."/>
            <person name="Vollmers J."/>
            <person name="Rivas-Marin E."/>
            <person name="Kohn T."/>
            <person name="Peeters S.H."/>
            <person name="Heuer A."/>
            <person name="Rast P."/>
            <person name="Oberbeckmann S."/>
            <person name="Bunk B."/>
            <person name="Jeske O."/>
            <person name="Meyerdierks A."/>
            <person name="Storesund J.E."/>
            <person name="Kallscheuer N."/>
            <person name="Luecker S."/>
            <person name="Lage O.M."/>
            <person name="Pohl T."/>
            <person name="Merkel B.J."/>
            <person name="Hornburger P."/>
            <person name="Mueller R.-W."/>
            <person name="Bruemmer F."/>
            <person name="Labrenz M."/>
            <person name="Spormann A.M."/>
            <person name="Op Den Camp H."/>
            <person name="Overmann J."/>
            <person name="Amann R."/>
            <person name="Jetten M.S.M."/>
            <person name="Mascher T."/>
            <person name="Medema M.H."/>
            <person name="Devos D.P."/>
            <person name="Kaster A.-K."/>
            <person name="Ovreas L."/>
            <person name="Rohde M."/>
            <person name="Galperin M.Y."/>
            <person name="Jogler C."/>
        </authorList>
    </citation>
    <scope>NUCLEOTIDE SEQUENCE [LARGE SCALE GENOMIC DNA]</scope>
    <source>
        <strain evidence="1 2">Pla144</strain>
    </source>
</reference>
<accession>A0A5C6D2Q5</accession>
<sequence length="594" mass="63952">MTSVTREPHRALPRIAGNLFAVPNLNLRSITVNYQMNRLIGSLALLLAFCGVTYGQAQTPATVDGAGEMKPMALLTISGYDELKEDINFLGSLAGQPQLAAQFEPFIMGFVQGLNKTQPLGVVLQTDGMNFAGAICLPIADFATFLKNLKAFGIDSSDAGEGITQISANGQTLFGKQGNGWAFLSMMPQMLENLPADPAKIFSNLSEEYDLGVRANIQNIPEAYRQMLIQNVKAGMDAGMRPMQDESDEQFETRKAMATAQVEQIERMIKEIDEVTVGLSVDNKQQRTFLDIAYTAVAGSKLSQQLAEMADTKTNFAGFFQPNAAGMLMLASKMQESDIAQMQQMFGAFRKQVETAIDKQSDLPSDEAKETAKSAANDFMDAMLATLTAGTMDGGAVLNLTPESLSFVAGGFIGDPAKVESGLKKLAELGKDDPKMPAIKWNAASHDGVNFHTLSVPTPDEEEPRQLFGETVEMAVGIGKQSVYFSLGRDCIATAKKIIEESAANPGKAVAPMEMSLSIGQILKTVATFEPDDETLQMVSAALENETSGRDHVRIVAQPIDNGVRSRFEIEEGVMRAIGVAAKAQQMQAAGAPR</sequence>
<proteinExistence type="predicted"/>
<dbReference type="EMBL" id="SJPS01000001">
    <property type="protein sequence ID" value="TWU30405.1"/>
    <property type="molecule type" value="Genomic_DNA"/>
</dbReference>